<feature type="compositionally biased region" description="Low complexity" evidence="6">
    <location>
        <begin position="20"/>
        <end position="39"/>
    </location>
</feature>
<dbReference type="OMA" id="PMPCAWE"/>
<accession>A0A084GBG2</accession>
<dbReference type="GeneID" id="27721820"/>
<evidence type="ECO:0000313" key="8">
    <source>
        <dbReference type="Proteomes" id="UP000028545"/>
    </source>
</evidence>
<dbReference type="AlphaFoldDB" id="A0A084GBG2"/>
<protein>
    <recommendedName>
        <fullName evidence="4">Inheritance of peroxisomes protein 1</fullName>
    </recommendedName>
</protein>
<feature type="region of interest" description="Disordered" evidence="6">
    <location>
        <begin position="1"/>
        <end position="41"/>
    </location>
</feature>
<dbReference type="HOGENOM" id="CLU_016546_0_0_1"/>
<evidence type="ECO:0000256" key="3">
    <source>
        <dbReference type="ARBA" id="ARBA00010707"/>
    </source>
</evidence>
<feature type="region of interest" description="Disordered" evidence="6">
    <location>
        <begin position="361"/>
        <end position="392"/>
    </location>
</feature>
<organism evidence="7 8">
    <name type="scientific">Pseudallescheria apiosperma</name>
    <name type="common">Scedosporium apiospermum</name>
    <dbReference type="NCBI Taxonomy" id="563466"/>
    <lineage>
        <taxon>Eukaryota</taxon>
        <taxon>Fungi</taxon>
        <taxon>Dikarya</taxon>
        <taxon>Ascomycota</taxon>
        <taxon>Pezizomycotina</taxon>
        <taxon>Sordariomycetes</taxon>
        <taxon>Hypocreomycetidae</taxon>
        <taxon>Microascales</taxon>
        <taxon>Microascaceae</taxon>
        <taxon>Scedosporium</taxon>
    </lineage>
</organism>
<feature type="region of interest" description="Disordered" evidence="6">
    <location>
        <begin position="231"/>
        <end position="339"/>
    </location>
</feature>
<dbReference type="Proteomes" id="UP000028545">
    <property type="component" value="Unassembled WGS sequence"/>
</dbReference>
<evidence type="ECO:0000256" key="2">
    <source>
        <dbReference type="ARBA" id="ARBA00004421"/>
    </source>
</evidence>
<feature type="region of interest" description="Disordered" evidence="6">
    <location>
        <begin position="515"/>
        <end position="595"/>
    </location>
</feature>
<feature type="compositionally biased region" description="Acidic residues" evidence="6">
    <location>
        <begin position="827"/>
        <end position="844"/>
    </location>
</feature>
<feature type="compositionally biased region" description="Low complexity" evidence="6">
    <location>
        <begin position="234"/>
        <end position="251"/>
    </location>
</feature>
<evidence type="ECO:0000256" key="4">
    <source>
        <dbReference type="ARBA" id="ARBA00021397"/>
    </source>
</evidence>
<dbReference type="VEuPathDB" id="FungiDB:SAPIO_CDS2748"/>
<dbReference type="Pfam" id="PF12634">
    <property type="entry name" value="Inp1"/>
    <property type="match status" value="1"/>
</dbReference>
<name>A0A084GBG2_PSEDA</name>
<reference evidence="7 8" key="1">
    <citation type="journal article" date="2014" name="Genome Announc.">
        <title>Draft genome sequence of the pathogenic fungus Scedosporium apiospermum.</title>
        <authorList>
            <person name="Vandeputte P."/>
            <person name="Ghamrawi S."/>
            <person name="Rechenmann M."/>
            <person name="Iltis A."/>
            <person name="Giraud S."/>
            <person name="Fleury M."/>
            <person name="Thornton C."/>
            <person name="Delhaes L."/>
            <person name="Meyer W."/>
            <person name="Papon N."/>
            <person name="Bouchara J.P."/>
        </authorList>
    </citation>
    <scope>NUCLEOTIDE SEQUENCE [LARGE SCALE GENOMIC DNA]</scope>
    <source>
        <strain evidence="7 8">IHEM 14462</strain>
    </source>
</reference>
<feature type="compositionally biased region" description="Basic and acidic residues" evidence="6">
    <location>
        <begin position="845"/>
        <end position="854"/>
    </location>
</feature>
<dbReference type="GO" id="GO:0045033">
    <property type="term" value="P:peroxisome inheritance"/>
    <property type="evidence" value="ECO:0007669"/>
    <property type="project" value="InterPro"/>
</dbReference>
<comment type="caution">
    <text evidence="7">The sequence shown here is derived from an EMBL/GenBank/DDBJ whole genome shotgun (WGS) entry which is preliminary data.</text>
</comment>
<comment type="similarity">
    <text evidence="3">Belongs to the INP1 family.</text>
</comment>
<comment type="function">
    <text evidence="1">Required for peroxisome inheritance.</text>
</comment>
<evidence type="ECO:0000256" key="6">
    <source>
        <dbReference type="SAM" id="MobiDB-lite"/>
    </source>
</evidence>
<dbReference type="RefSeq" id="XP_016644473.1">
    <property type="nucleotide sequence ID" value="XM_016785691.1"/>
</dbReference>
<proteinExistence type="inferred from homology"/>
<feature type="region of interest" description="Disordered" evidence="6">
    <location>
        <begin position="55"/>
        <end position="81"/>
    </location>
</feature>
<evidence type="ECO:0000313" key="7">
    <source>
        <dbReference type="EMBL" id="KEZ44674.1"/>
    </source>
</evidence>
<evidence type="ECO:0000256" key="5">
    <source>
        <dbReference type="ARBA" id="ARBA00023136"/>
    </source>
</evidence>
<dbReference type="InterPro" id="IPR024758">
    <property type="entry name" value="Inp1"/>
</dbReference>
<feature type="region of interest" description="Disordered" evidence="6">
    <location>
        <begin position="798"/>
        <end position="866"/>
    </location>
</feature>
<gene>
    <name evidence="7" type="ORF">SAPIO_CDS2748</name>
</gene>
<dbReference type="EMBL" id="JOWA01000087">
    <property type="protein sequence ID" value="KEZ44674.1"/>
    <property type="molecule type" value="Genomic_DNA"/>
</dbReference>
<feature type="compositionally biased region" description="Acidic residues" evidence="6">
    <location>
        <begin position="804"/>
        <end position="819"/>
    </location>
</feature>
<evidence type="ECO:0000256" key="1">
    <source>
        <dbReference type="ARBA" id="ARBA00003594"/>
    </source>
</evidence>
<dbReference type="GO" id="GO:0005780">
    <property type="term" value="C:extrinsic component of intraperoxisomal membrane"/>
    <property type="evidence" value="ECO:0007669"/>
    <property type="project" value="InterPro"/>
</dbReference>
<sequence length="866" mass="94713">MESSTAQFASPRRVFTAPLPSTRPSSSSSSTSSTGPSGSVETLYNHPNAKIIAFTATARTVPRSPTKNGGSPTDEDQGTLSWSSQLERTIAVGTFRIYRAPGSVAFLNCGSALQPILPKSQCWCIEEDSSKFVLQIRKPQYWRIELPVTDIEDRERAFLLRDIFDQILLFEKTRCPFKRSFTVQLPEPPQTPIKKKPWTPARRSFVPIRAPESPETPPTPIVVRSLTRPAFYEPKPTTSSTPPQMQTPTKSSRLKDVDSATESKPPTIPEIADVRPETTGEQTEPSANGREVRYAGGPDQDLDQPGEASQSDAPGTTPETEREAEPAPGPLKETTQVETPVKVKQVVSVIEERIAEEPVPPRFEINNVTTPEPKPEEPRWRQPSTPTPHAKTNFVHTTSAADLRTTTIKMGALTPTTPVTAIPRFESRAIEPVSSYGSYGFSTSSCTLGSNAEEAEDVEEEVATYADITIREEEAESTTEVEPTAAHEVAFDEVHEGSGQGSNILMKRKLRRYGGFSSSRSTMTPPHLTLITSSSSRSVQKTTETVADTQQPEPCQDPSETSGTVSPTESADSFHSVRAWQSPISPPVISLPDTEHSEPQMFPYPHDNIVMPNQVTHQRDVSDSTVTPDTRYTWDAMSTTSSSATSQLSAITAPDTYLDTIEECGKSNVSEDGACFTTARKKDRSALRHRSTASISTNRVLSPLPAAAALFSPPQSIGLAMVGPTRQQQQHQQKSSRSGTRIDVLRRMPLAIVAKTCDVLLGPPAYLVTLMLKVASKIAAGEWRGMVFGFGERGEKIPVQWDYSDGDGDLDWDSDEDADFAPPPSAGEEEEQTREVGSSEDDDDDNRKDGRNTSDEDDTGRTWGVD</sequence>
<dbReference type="OrthoDB" id="4097008at2759"/>
<dbReference type="KEGG" id="sapo:SAPIO_CDS2748"/>
<comment type="subcellular location">
    <subcellularLocation>
        <location evidence="2">Peroxisome membrane</location>
        <topology evidence="2">Peripheral membrane protein</topology>
    </subcellularLocation>
</comment>
<keyword evidence="8" id="KW-1185">Reference proteome</keyword>
<feature type="compositionally biased region" description="Polar residues" evidence="6">
    <location>
        <begin position="516"/>
        <end position="573"/>
    </location>
</feature>
<keyword evidence="5" id="KW-0472">Membrane</keyword>